<organism evidence="6 7">
    <name type="scientific">Palleronia abyssalis</name>
    <dbReference type="NCBI Taxonomy" id="1501240"/>
    <lineage>
        <taxon>Bacteria</taxon>
        <taxon>Pseudomonadati</taxon>
        <taxon>Pseudomonadota</taxon>
        <taxon>Alphaproteobacteria</taxon>
        <taxon>Rhodobacterales</taxon>
        <taxon>Roseobacteraceae</taxon>
        <taxon>Palleronia</taxon>
    </lineage>
</organism>
<feature type="domain" description="O-methyltransferase C-terminal" evidence="4">
    <location>
        <begin position="128"/>
        <end position="333"/>
    </location>
</feature>
<dbReference type="InterPro" id="IPR012967">
    <property type="entry name" value="COMT_dimerisation"/>
</dbReference>
<evidence type="ECO:0000256" key="2">
    <source>
        <dbReference type="ARBA" id="ARBA00022679"/>
    </source>
</evidence>
<dbReference type="SUPFAM" id="SSF53335">
    <property type="entry name" value="S-adenosyl-L-methionine-dependent methyltransferases"/>
    <property type="match status" value="1"/>
</dbReference>
<dbReference type="RefSeq" id="WP_108892905.1">
    <property type="nucleotide sequence ID" value="NZ_ONZF01000002.1"/>
</dbReference>
<dbReference type="GO" id="GO:0032259">
    <property type="term" value="P:methylation"/>
    <property type="evidence" value="ECO:0007669"/>
    <property type="project" value="UniProtKB-KW"/>
</dbReference>
<dbReference type="GO" id="GO:0043803">
    <property type="term" value="F:hydroxyneurosporene-O-methyltransferase activity"/>
    <property type="evidence" value="ECO:0007669"/>
    <property type="project" value="UniProtKB-EC"/>
</dbReference>
<dbReference type="PROSITE" id="PS51683">
    <property type="entry name" value="SAM_OMT_II"/>
    <property type="match status" value="1"/>
</dbReference>
<evidence type="ECO:0000313" key="7">
    <source>
        <dbReference type="Proteomes" id="UP000244912"/>
    </source>
</evidence>
<dbReference type="PANTHER" id="PTHR43712:SF2">
    <property type="entry name" value="O-METHYLTRANSFERASE CICE"/>
    <property type="match status" value="1"/>
</dbReference>
<dbReference type="AlphaFoldDB" id="A0A2R8BSA8"/>
<evidence type="ECO:0000256" key="3">
    <source>
        <dbReference type="ARBA" id="ARBA00022691"/>
    </source>
</evidence>
<proteinExistence type="predicted"/>
<dbReference type="GO" id="GO:0046983">
    <property type="term" value="F:protein dimerization activity"/>
    <property type="evidence" value="ECO:0007669"/>
    <property type="project" value="InterPro"/>
</dbReference>
<keyword evidence="3" id="KW-0949">S-adenosyl-L-methionine</keyword>
<dbReference type="Gene3D" id="3.40.50.150">
    <property type="entry name" value="Vaccinia Virus protein VP39"/>
    <property type="match status" value="1"/>
</dbReference>
<gene>
    <name evidence="6" type="primary">crtF</name>
    <name evidence="6" type="ORF">PAA8504_00835</name>
</gene>
<accession>A0A2R8BSA8</accession>
<name>A0A2R8BSA8_9RHOB</name>
<evidence type="ECO:0000313" key="6">
    <source>
        <dbReference type="EMBL" id="SPJ23030.1"/>
    </source>
</evidence>
<dbReference type="InterPro" id="IPR036390">
    <property type="entry name" value="WH_DNA-bd_sf"/>
</dbReference>
<dbReference type="EMBL" id="ONZF01000002">
    <property type="protein sequence ID" value="SPJ23030.1"/>
    <property type="molecule type" value="Genomic_DNA"/>
</dbReference>
<feature type="domain" description="O-methyltransferase dimerisation" evidence="5">
    <location>
        <begin position="39"/>
        <end position="111"/>
    </location>
</feature>
<dbReference type="EC" id="2.1.1.210" evidence="6"/>
<evidence type="ECO:0000259" key="4">
    <source>
        <dbReference type="Pfam" id="PF00891"/>
    </source>
</evidence>
<dbReference type="Gene3D" id="1.10.10.10">
    <property type="entry name" value="Winged helix-like DNA-binding domain superfamily/Winged helix DNA-binding domain"/>
    <property type="match status" value="1"/>
</dbReference>
<evidence type="ECO:0000256" key="1">
    <source>
        <dbReference type="ARBA" id="ARBA00022603"/>
    </source>
</evidence>
<reference evidence="6 7" key="1">
    <citation type="submission" date="2018-03" db="EMBL/GenBank/DDBJ databases">
        <authorList>
            <person name="Keele B.F."/>
        </authorList>
    </citation>
    <scope>NUCLEOTIDE SEQUENCE [LARGE SCALE GENOMIC DNA]</scope>
    <source>
        <strain evidence="6 7">CECT 8504</strain>
    </source>
</reference>
<dbReference type="SUPFAM" id="SSF46785">
    <property type="entry name" value="Winged helix' DNA-binding domain"/>
    <property type="match status" value="1"/>
</dbReference>
<dbReference type="InterPro" id="IPR016461">
    <property type="entry name" value="COMT-like"/>
</dbReference>
<sequence length="354" mass="37874">MGLRTRLARFAADPKFQTWAARFPLTRPFVRREGEAIFDLISGFVQSQMLRALIELNVLETAADPVEAEDLAPQIGLTPERTQLLMRAGVAMGLLRLSAGRFQTTTRGAALTAVPGVRGMILHHDVLYGDLADPVAFLRGQTDPELARFWPYVFGGGAGSAEAARYSRLMADSQALVAQDALDQVDLGGVRRLLDIGGGSGTFLSHAVARYPDLTGILFDLPEVVVTVPPDLSPRITPAGGSFRTDDLPGEADAISLVRVLYDHDDATVRDLLAAARAALPDGGRILIAEPMTGGDRPHTAGDVYFAVYCAAMGTGKARSAREIAAFLSQAGFGHIRAPRPRRGFVTSVIEARA</sequence>
<dbReference type="Pfam" id="PF00891">
    <property type="entry name" value="Methyltransf_2"/>
    <property type="match status" value="1"/>
</dbReference>
<protein>
    <submittedName>
        <fullName evidence="6">Demethylspheroidene O-methyltransferase</fullName>
        <ecNumber evidence="6">2.1.1.210</ecNumber>
    </submittedName>
</protein>
<keyword evidence="2 6" id="KW-0808">Transferase</keyword>
<dbReference type="PANTHER" id="PTHR43712">
    <property type="entry name" value="PUTATIVE (AFU_ORTHOLOGUE AFUA_4G14580)-RELATED"/>
    <property type="match status" value="1"/>
</dbReference>
<keyword evidence="1 6" id="KW-0489">Methyltransferase</keyword>
<dbReference type="InterPro" id="IPR001077">
    <property type="entry name" value="COMT_C"/>
</dbReference>
<dbReference type="InterPro" id="IPR036388">
    <property type="entry name" value="WH-like_DNA-bd_sf"/>
</dbReference>
<keyword evidence="7" id="KW-1185">Reference proteome</keyword>
<dbReference type="PIRSF" id="PIRSF005739">
    <property type="entry name" value="O-mtase"/>
    <property type="match status" value="1"/>
</dbReference>
<dbReference type="Pfam" id="PF08100">
    <property type="entry name" value="Dimerisation"/>
    <property type="match status" value="1"/>
</dbReference>
<dbReference type="OrthoDB" id="7418600at2"/>
<evidence type="ECO:0000259" key="5">
    <source>
        <dbReference type="Pfam" id="PF08100"/>
    </source>
</evidence>
<dbReference type="InterPro" id="IPR029063">
    <property type="entry name" value="SAM-dependent_MTases_sf"/>
</dbReference>
<dbReference type="Proteomes" id="UP000244912">
    <property type="component" value="Unassembled WGS sequence"/>
</dbReference>
<dbReference type="GO" id="GO:0008171">
    <property type="term" value="F:O-methyltransferase activity"/>
    <property type="evidence" value="ECO:0007669"/>
    <property type="project" value="InterPro"/>
</dbReference>